<dbReference type="SUPFAM" id="SSF81383">
    <property type="entry name" value="F-box domain"/>
    <property type="match status" value="1"/>
</dbReference>
<dbReference type="InterPro" id="IPR036047">
    <property type="entry name" value="F-box-like_dom_sf"/>
</dbReference>
<dbReference type="Proteomes" id="UP000053558">
    <property type="component" value="Unassembled WGS sequence"/>
</dbReference>
<name>A0A5M3N8Z7_CONPW</name>
<dbReference type="EMBL" id="JH711573">
    <property type="protein sequence ID" value="EIW87321.1"/>
    <property type="molecule type" value="Genomic_DNA"/>
</dbReference>
<accession>A0A5M3N8Z7</accession>
<reference evidence="3" key="1">
    <citation type="journal article" date="2012" name="Science">
        <title>The Paleozoic origin of enzymatic lignin decomposition reconstructed from 31 fungal genomes.</title>
        <authorList>
            <person name="Floudas D."/>
            <person name="Binder M."/>
            <person name="Riley R."/>
            <person name="Barry K."/>
            <person name="Blanchette R.A."/>
            <person name="Henrissat B."/>
            <person name="Martinez A.T."/>
            <person name="Otillar R."/>
            <person name="Spatafora J.W."/>
            <person name="Yadav J.S."/>
            <person name="Aerts A."/>
            <person name="Benoit I."/>
            <person name="Boyd A."/>
            <person name="Carlson A."/>
            <person name="Copeland A."/>
            <person name="Coutinho P.M."/>
            <person name="de Vries R.P."/>
            <person name="Ferreira P."/>
            <person name="Findley K."/>
            <person name="Foster B."/>
            <person name="Gaskell J."/>
            <person name="Glotzer D."/>
            <person name="Gorecki P."/>
            <person name="Heitman J."/>
            <person name="Hesse C."/>
            <person name="Hori C."/>
            <person name="Igarashi K."/>
            <person name="Jurgens J.A."/>
            <person name="Kallen N."/>
            <person name="Kersten P."/>
            <person name="Kohler A."/>
            <person name="Kuees U."/>
            <person name="Kumar T.K.A."/>
            <person name="Kuo A."/>
            <person name="LaButti K."/>
            <person name="Larrondo L.F."/>
            <person name="Lindquist E."/>
            <person name="Ling A."/>
            <person name="Lombard V."/>
            <person name="Lucas S."/>
            <person name="Lundell T."/>
            <person name="Martin R."/>
            <person name="McLaughlin D.J."/>
            <person name="Morgenstern I."/>
            <person name="Morin E."/>
            <person name="Murat C."/>
            <person name="Nagy L.G."/>
            <person name="Nolan M."/>
            <person name="Ohm R.A."/>
            <person name="Patyshakuliyeva A."/>
            <person name="Rokas A."/>
            <person name="Ruiz-Duenas F.J."/>
            <person name="Sabat G."/>
            <person name="Salamov A."/>
            <person name="Samejima M."/>
            <person name="Schmutz J."/>
            <person name="Slot J.C."/>
            <person name="St John F."/>
            <person name="Stenlid J."/>
            <person name="Sun H."/>
            <person name="Sun S."/>
            <person name="Syed K."/>
            <person name="Tsang A."/>
            <person name="Wiebenga A."/>
            <person name="Young D."/>
            <person name="Pisabarro A."/>
            <person name="Eastwood D.C."/>
            <person name="Martin F."/>
            <person name="Cullen D."/>
            <person name="Grigoriev I.V."/>
            <person name="Hibbett D.S."/>
        </authorList>
    </citation>
    <scope>NUCLEOTIDE SEQUENCE [LARGE SCALE GENOMIC DNA]</scope>
    <source>
        <strain evidence="3">RWD-64-598 SS2</strain>
    </source>
</reference>
<dbReference type="RefSeq" id="XP_007763849.1">
    <property type="nucleotide sequence ID" value="XM_007765659.1"/>
</dbReference>
<keyword evidence="3" id="KW-1185">Reference proteome</keyword>
<dbReference type="SUPFAM" id="SSF52047">
    <property type="entry name" value="RNI-like"/>
    <property type="match status" value="1"/>
</dbReference>
<dbReference type="GeneID" id="19204616"/>
<evidence type="ECO:0000313" key="3">
    <source>
        <dbReference type="Proteomes" id="UP000053558"/>
    </source>
</evidence>
<gene>
    <name evidence="2" type="ORF">CONPUDRAFT_161888</name>
</gene>
<proteinExistence type="predicted"/>
<evidence type="ECO:0000259" key="1">
    <source>
        <dbReference type="Pfam" id="PF12937"/>
    </source>
</evidence>
<dbReference type="InterPro" id="IPR032675">
    <property type="entry name" value="LRR_dom_sf"/>
</dbReference>
<feature type="domain" description="F-box" evidence="1">
    <location>
        <begin position="13"/>
        <end position="59"/>
    </location>
</feature>
<dbReference type="KEGG" id="cput:CONPUDRAFT_161888"/>
<dbReference type="OMA" id="WETADIF"/>
<sequence length="474" mass="53658">MEDNGVMTLAPVHRLPPELIAAIVSFRPKSSPLLQLGHVCSTWRYALHSTPSLWTHLAIKLPPQIDDDWMDTVNNAVSLLGLWVKNSGQLAIFFTLIEQGICAHDPMRRLIYALRQHSTKWSGLKLVVCKSTYDSFRRRLFGSRLQSLKRLVVDIMNEESASYESSTFTDHLVFTPHLTSLMLDNAHADEEYVPTLTWAQMTELSLNFNLSVLPWRSFVHLYYNSNLITDVLSQTTNLVTLSLGLMEDFDDSLEVVSSPHQIVLPHLTTLRLRHTCFRSRLHDYFDQLTLPRLATLEIDSVARFKNGQGELGAERLCALIERSGCSVRDISTDGGALVSLLEHCPELRQLAFFPPRNNISRTSSLESLLLWLTPNGDEHLNSMRLPQLRSISLGSTYRDAPFDDIIDMVKGRAAGGLQKFMLMLEYLPLVDPGRKKEVKNLEERLEELCECGEGSFEGKVDVVTVYQPAYISIE</sequence>
<organism evidence="2 3">
    <name type="scientific">Coniophora puteana (strain RWD-64-598)</name>
    <name type="common">Brown rot fungus</name>
    <dbReference type="NCBI Taxonomy" id="741705"/>
    <lineage>
        <taxon>Eukaryota</taxon>
        <taxon>Fungi</taxon>
        <taxon>Dikarya</taxon>
        <taxon>Basidiomycota</taxon>
        <taxon>Agaricomycotina</taxon>
        <taxon>Agaricomycetes</taxon>
        <taxon>Agaricomycetidae</taxon>
        <taxon>Boletales</taxon>
        <taxon>Coniophorineae</taxon>
        <taxon>Coniophoraceae</taxon>
        <taxon>Coniophora</taxon>
    </lineage>
</organism>
<dbReference type="InterPro" id="IPR001810">
    <property type="entry name" value="F-box_dom"/>
</dbReference>
<comment type="caution">
    <text evidence="2">The sequence shown here is derived from an EMBL/GenBank/DDBJ whole genome shotgun (WGS) entry which is preliminary data.</text>
</comment>
<protein>
    <recommendedName>
        <fullName evidence="1">F-box domain-containing protein</fullName>
    </recommendedName>
</protein>
<dbReference type="Pfam" id="PF12937">
    <property type="entry name" value="F-box-like"/>
    <property type="match status" value="1"/>
</dbReference>
<dbReference type="Gene3D" id="3.80.10.10">
    <property type="entry name" value="Ribonuclease Inhibitor"/>
    <property type="match status" value="1"/>
</dbReference>
<evidence type="ECO:0000313" key="2">
    <source>
        <dbReference type="EMBL" id="EIW87321.1"/>
    </source>
</evidence>
<dbReference type="AlphaFoldDB" id="A0A5M3N8Z7"/>
<dbReference type="OrthoDB" id="2269034at2759"/>
<dbReference type="Gene3D" id="1.20.1280.50">
    <property type="match status" value="1"/>
</dbReference>